<feature type="non-terminal residue" evidence="1">
    <location>
        <position position="84"/>
    </location>
</feature>
<protein>
    <submittedName>
        <fullName evidence="1">Uncharacterized protein</fullName>
    </submittedName>
</protein>
<evidence type="ECO:0000313" key="1">
    <source>
        <dbReference type="EMBL" id="KAL3271784.1"/>
    </source>
</evidence>
<organism evidence="1 2">
    <name type="scientific">Cryptolaemus montrouzieri</name>
    <dbReference type="NCBI Taxonomy" id="559131"/>
    <lineage>
        <taxon>Eukaryota</taxon>
        <taxon>Metazoa</taxon>
        <taxon>Ecdysozoa</taxon>
        <taxon>Arthropoda</taxon>
        <taxon>Hexapoda</taxon>
        <taxon>Insecta</taxon>
        <taxon>Pterygota</taxon>
        <taxon>Neoptera</taxon>
        <taxon>Endopterygota</taxon>
        <taxon>Coleoptera</taxon>
        <taxon>Polyphaga</taxon>
        <taxon>Cucujiformia</taxon>
        <taxon>Coccinelloidea</taxon>
        <taxon>Coccinellidae</taxon>
        <taxon>Scymninae</taxon>
        <taxon>Scymnini</taxon>
        <taxon>Cryptolaemus</taxon>
    </lineage>
</organism>
<dbReference type="AlphaFoldDB" id="A0ABD2MZG1"/>
<evidence type="ECO:0000313" key="2">
    <source>
        <dbReference type="Proteomes" id="UP001516400"/>
    </source>
</evidence>
<keyword evidence="2" id="KW-1185">Reference proteome</keyword>
<dbReference type="Proteomes" id="UP001516400">
    <property type="component" value="Unassembled WGS sequence"/>
</dbReference>
<proteinExistence type="predicted"/>
<accession>A0ABD2MZG1</accession>
<reference evidence="1 2" key="1">
    <citation type="journal article" date="2021" name="BMC Biol.">
        <title>Horizontally acquired antibacterial genes associated with adaptive radiation of ladybird beetles.</title>
        <authorList>
            <person name="Li H.S."/>
            <person name="Tang X.F."/>
            <person name="Huang Y.H."/>
            <person name="Xu Z.Y."/>
            <person name="Chen M.L."/>
            <person name="Du X.Y."/>
            <person name="Qiu B.Y."/>
            <person name="Chen P.T."/>
            <person name="Zhang W."/>
            <person name="Slipinski A."/>
            <person name="Escalona H.E."/>
            <person name="Waterhouse R.M."/>
            <person name="Zwick A."/>
            <person name="Pang H."/>
        </authorList>
    </citation>
    <scope>NUCLEOTIDE SEQUENCE [LARGE SCALE GENOMIC DNA]</scope>
    <source>
        <strain evidence="1">SYSU2018</strain>
    </source>
</reference>
<name>A0ABD2MZG1_9CUCU</name>
<sequence>MEKYHFTISKGYNVDDVGVTNVQDPGTVHAEKGQAGVASLPVMKRKECDLSKRSHVMLNITLFDLAHILNKPNCYTVANQKWLS</sequence>
<comment type="caution">
    <text evidence="1">The sequence shown here is derived from an EMBL/GenBank/DDBJ whole genome shotgun (WGS) entry which is preliminary data.</text>
</comment>
<gene>
    <name evidence="1" type="ORF">HHI36_022254</name>
</gene>
<dbReference type="EMBL" id="JABFTP020000042">
    <property type="protein sequence ID" value="KAL3271784.1"/>
    <property type="molecule type" value="Genomic_DNA"/>
</dbReference>